<dbReference type="KEGG" id="mff:MFFC18_14580"/>
<dbReference type="STRING" id="980251.GCA_001642875_00431"/>
<reference evidence="1 2" key="1">
    <citation type="submission" date="2019-08" db="EMBL/GenBank/DDBJ databases">
        <title>Deep-cultivation of Planctomycetes and their phenomic and genomic characterization uncovers novel biology.</title>
        <authorList>
            <person name="Wiegand S."/>
            <person name="Jogler M."/>
            <person name="Boedeker C."/>
            <person name="Pinto D."/>
            <person name="Vollmers J."/>
            <person name="Rivas-Marin E."/>
            <person name="Kohn T."/>
            <person name="Peeters S.H."/>
            <person name="Heuer A."/>
            <person name="Rast P."/>
            <person name="Oberbeckmann S."/>
            <person name="Bunk B."/>
            <person name="Jeske O."/>
            <person name="Meyerdierks A."/>
            <person name="Storesund J.E."/>
            <person name="Kallscheuer N."/>
            <person name="Luecker S."/>
            <person name="Lage O.M."/>
            <person name="Pohl T."/>
            <person name="Merkel B.J."/>
            <person name="Hornburger P."/>
            <person name="Mueller R.-W."/>
            <person name="Bruemmer F."/>
            <person name="Labrenz M."/>
            <person name="Spormann A.M."/>
            <person name="Op den Camp H."/>
            <person name="Overmann J."/>
            <person name="Amann R."/>
            <person name="Jetten M.S.M."/>
            <person name="Mascher T."/>
            <person name="Medema M.H."/>
            <person name="Devos D.P."/>
            <person name="Kaster A.-K."/>
            <person name="Ovreas L."/>
            <person name="Rohde M."/>
            <person name="Galperin M.Y."/>
            <person name="Jogler C."/>
        </authorList>
    </citation>
    <scope>NUCLEOTIDE SEQUENCE [LARGE SCALE GENOMIC DNA]</scope>
    <source>
        <strain evidence="1 2">FC18</strain>
    </source>
</reference>
<name>A0A5B9P9L2_9BACT</name>
<dbReference type="Gene3D" id="1.10.10.1260">
    <property type="entry name" value="Envelope glycoprotein gp160, DUF2291, helical domain"/>
    <property type="match status" value="1"/>
</dbReference>
<proteinExistence type="predicted"/>
<evidence type="ECO:0000313" key="1">
    <source>
        <dbReference type="EMBL" id="QEG21600.1"/>
    </source>
</evidence>
<accession>A0A5B9P9L2</accession>
<dbReference type="AlphaFoldDB" id="A0A5B9P9L2"/>
<dbReference type="InterPro" id="IPR014582">
    <property type="entry name" value="UCP033535_lipo"/>
</dbReference>
<evidence type="ECO:0008006" key="3">
    <source>
        <dbReference type="Google" id="ProtNLM"/>
    </source>
</evidence>
<dbReference type="OrthoDB" id="285290at2"/>
<keyword evidence="2" id="KW-1185">Reference proteome</keyword>
<gene>
    <name evidence="1" type="ORF">MFFC18_14580</name>
</gene>
<dbReference type="RefSeq" id="WP_075083224.1">
    <property type="nucleotide sequence ID" value="NZ_CP042912.1"/>
</dbReference>
<dbReference type="Pfam" id="PF10054">
    <property type="entry name" value="DUF2291"/>
    <property type="match status" value="1"/>
</dbReference>
<dbReference type="SUPFAM" id="SSF141318">
    <property type="entry name" value="TM0957-like"/>
    <property type="match status" value="1"/>
</dbReference>
<protein>
    <recommendedName>
        <fullName evidence="3">Periplasmic lipoprotein</fullName>
    </recommendedName>
</protein>
<dbReference type="Proteomes" id="UP000322214">
    <property type="component" value="Chromosome"/>
</dbReference>
<evidence type="ECO:0000313" key="2">
    <source>
        <dbReference type="Proteomes" id="UP000322214"/>
    </source>
</evidence>
<organism evidence="1 2">
    <name type="scientific">Mariniblastus fucicola</name>
    <dbReference type="NCBI Taxonomy" id="980251"/>
    <lineage>
        <taxon>Bacteria</taxon>
        <taxon>Pseudomonadati</taxon>
        <taxon>Planctomycetota</taxon>
        <taxon>Planctomycetia</taxon>
        <taxon>Pirellulales</taxon>
        <taxon>Pirellulaceae</taxon>
        <taxon>Mariniblastus</taxon>
    </lineage>
</organism>
<dbReference type="Gene3D" id="2.40.50.420">
    <property type="entry name" value="Envelope glycoprotein gp160, DUF2291, alpha/beta domain"/>
    <property type="match status" value="1"/>
</dbReference>
<sequence length="218" mass="23695">MKKSGGRWGIRIALALACVVLLYFFPLFRVVALSDVDTPSINNGAVQFDATTFVDSFWSDKLLPGENKATNIAELITAIEKDKASAKESFGRTVGLSRSYFYFVKGTGRVVKVKRNTIGIAIDESSTAPQVLLDIGPIFGNVVRDGTGLLDVNDFANSQDFNAISTELNRRIEADVQPALREKAIAGANVRFTGCVQITDESSDLSPLRIVPFFAEVP</sequence>
<dbReference type="EMBL" id="CP042912">
    <property type="protein sequence ID" value="QEG21600.1"/>
    <property type="molecule type" value="Genomic_DNA"/>
</dbReference>
<dbReference type="InterPro" id="IPR036215">
    <property type="entry name" value="TM0957-like_sf"/>
</dbReference>